<feature type="region of interest" description="Disordered" evidence="1">
    <location>
        <begin position="120"/>
        <end position="182"/>
    </location>
</feature>
<evidence type="ECO:0000313" key="3">
    <source>
        <dbReference type="Proteomes" id="UP001221898"/>
    </source>
</evidence>
<dbReference type="Proteomes" id="UP001221898">
    <property type="component" value="Unassembled WGS sequence"/>
</dbReference>
<keyword evidence="3" id="KW-1185">Reference proteome</keyword>
<name>A0AAD7SKP7_9TELE</name>
<evidence type="ECO:0000313" key="2">
    <source>
        <dbReference type="EMBL" id="KAJ8404386.1"/>
    </source>
</evidence>
<protein>
    <submittedName>
        <fullName evidence="2">Uncharacterized protein</fullName>
    </submittedName>
</protein>
<dbReference type="AlphaFoldDB" id="A0AAD7SKP7"/>
<evidence type="ECO:0000256" key="1">
    <source>
        <dbReference type="SAM" id="MobiDB-lite"/>
    </source>
</evidence>
<reference evidence="2" key="1">
    <citation type="journal article" date="2023" name="Science">
        <title>Genome structures resolve the early diversification of teleost fishes.</title>
        <authorList>
            <person name="Parey E."/>
            <person name="Louis A."/>
            <person name="Montfort J."/>
            <person name="Bouchez O."/>
            <person name="Roques C."/>
            <person name="Iampietro C."/>
            <person name="Lluch J."/>
            <person name="Castinel A."/>
            <person name="Donnadieu C."/>
            <person name="Desvignes T."/>
            <person name="Floi Bucao C."/>
            <person name="Jouanno E."/>
            <person name="Wen M."/>
            <person name="Mejri S."/>
            <person name="Dirks R."/>
            <person name="Jansen H."/>
            <person name="Henkel C."/>
            <person name="Chen W.J."/>
            <person name="Zahm M."/>
            <person name="Cabau C."/>
            <person name="Klopp C."/>
            <person name="Thompson A.W."/>
            <person name="Robinson-Rechavi M."/>
            <person name="Braasch I."/>
            <person name="Lecointre G."/>
            <person name="Bobe J."/>
            <person name="Postlethwait J.H."/>
            <person name="Berthelot C."/>
            <person name="Roest Crollius H."/>
            <person name="Guiguen Y."/>
        </authorList>
    </citation>
    <scope>NUCLEOTIDE SEQUENCE</scope>
    <source>
        <strain evidence="2">NC1722</strain>
    </source>
</reference>
<gene>
    <name evidence="2" type="ORF">AAFF_G00341590</name>
</gene>
<accession>A0AAD7SKP7</accession>
<comment type="caution">
    <text evidence="2">The sequence shown here is derived from an EMBL/GenBank/DDBJ whole genome shotgun (WGS) entry which is preliminary data.</text>
</comment>
<sequence length="182" mass="19549">MTVDDDGDDNEYHYHERRTDTRPAVLTATGARVCNDQSESSTCLTFRLLVLGVAPSAITEVFMYPKLPQQAASPEILTSAPTTTPNIKKTLRGFSRLSARQRPSLAFRVFHTTASWSPAIRPRSAGAGRYSPKGQVDSGTRHAGGKGHAISAPRCSSSAGEVTAHRHRAARRTTRGGSSSAN</sequence>
<proteinExistence type="predicted"/>
<organism evidence="2 3">
    <name type="scientific">Aldrovandia affinis</name>
    <dbReference type="NCBI Taxonomy" id="143900"/>
    <lineage>
        <taxon>Eukaryota</taxon>
        <taxon>Metazoa</taxon>
        <taxon>Chordata</taxon>
        <taxon>Craniata</taxon>
        <taxon>Vertebrata</taxon>
        <taxon>Euteleostomi</taxon>
        <taxon>Actinopterygii</taxon>
        <taxon>Neopterygii</taxon>
        <taxon>Teleostei</taxon>
        <taxon>Notacanthiformes</taxon>
        <taxon>Halosauridae</taxon>
        <taxon>Aldrovandia</taxon>
    </lineage>
</organism>
<feature type="compositionally biased region" description="Basic residues" evidence="1">
    <location>
        <begin position="165"/>
        <end position="174"/>
    </location>
</feature>
<dbReference type="EMBL" id="JAINUG010000054">
    <property type="protein sequence ID" value="KAJ8404386.1"/>
    <property type="molecule type" value="Genomic_DNA"/>
</dbReference>